<evidence type="ECO:0000259" key="5">
    <source>
        <dbReference type="PROSITE" id="PS01124"/>
    </source>
</evidence>
<evidence type="ECO:0000256" key="1">
    <source>
        <dbReference type="ARBA" id="ARBA00023015"/>
    </source>
</evidence>
<dbReference type="Pfam" id="PF12833">
    <property type="entry name" value="HTH_18"/>
    <property type="match status" value="1"/>
</dbReference>
<dbReference type="GO" id="GO:0003700">
    <property type="term" value="F:DNA-binding transcription factor activity"/>
    <property type="evidence" value="ECO:0007669"/>
    <property type="project" value="InterPro"/>
</dbReference>
<keyword evidence="4" id="KW-0812">Transmembrane</keyword>
<feature type="transmembrane region" description="Helical" evidence="4">
    <location>
        <begin position="253"/>
        <end position="277"/>
    </location>
</feature>
<dbReference type="InterPro" id="IPR009057">
    <property type="entry name" value="Homeodomain-like_sf"/>
</dbReference>
<evidence type="ECO:0000256" key="3">
    <source>
        <dbReference type="ARBA" id="ARBA00023163"/>
    </source>
</evidence>
<name>A0A430JK14_9BACL</name>
<feature type="domain" description="HTH araC/xylS-type" evidence="5">
    <location>
        <begin position="637"/>
        <end position="736"/>
    </location>
</feature>
<dbReference type="RefSeq" id="WP_126139776.1">
    <property type="nucleotide sequence ID" value="NZ_RXHU01000011.1"/>
</dbReference>
<dbReference type="PANTHER" id="PTHR43280:SF10">
    <property type="entry name" value="REGULATORY PROTEIN POCR"/>
    <property type="match status" value="1"/>
</dbReference>
<dbReference type="SUPFAM" id="SSF46689">
    <property type="entry name" value="Homeodomain-like"/>
    <property type="match status" value="2"/>
</dbReference>
<dbReference type="PANTHER" id="PTHR43280">
    <property type="entry name" value="ARAC-FAMILY TRANSCRIPTIONAL REGULATOR"/>
    <property type="match status" value="1"/>
</dbReference>
<keyword evidence="4" id="KW-0472">Membrane</keyword>
<evidence type="ECO:0000313" key="7">
    <source>
        <dbReference type="Proteomes" id="UP000276128"/>
    </source>
</evidence>
<reference evidence="6 7" key="1">
    <citation type="submission" date="2018-12" db="EMBL/GenBank/DDBJ databases">
        <title>Bacillus ochoae sp. nov., Paenibacillus whitsoniae sp. nov., Paenibacillus spiritus sp. nov. Isolated from the Mars Exploration Rover during spacecraft assembly.</title>
        <authorList>
            <person name="Seuylemezian A."/>
            <person name="Vaishampayan P."/>
        </authorList>
    </citation>
    <scope>NUCLEOTIDE SEQUENCE [LARGE SCALE GENOMIC DNA]</scope>
    <source>
        <strain evidence="6 7">MER 54</strain>
    </source>
</reference>
<dbReference type="InterPro" id="IPR020449">
    <property type="entry name" value="Tscrpt_reg_AraC-type_HTH"/>
</dbReference>
<dbReference type="PROSITE" id="PS01124">
    <property type="entry name" value="HTH_ARAC_FAMILY_2"/>
    <property type="match status" value="1"/>
</dbReference>
<dbReference type="GO" id="GO:0043565">
    <property type="term" value="F:sequence-specific DNA binding"/>
    <property type="evidence" value="ECO:0007669"/>
    <property type="project" value="InterPro"/>
</dbReference>
<organism evidence="6 7">
    <name type="scientific">Paenibacillus whitsoniae</name>
    <dbReference type="NCBI Taxonomy" id="2496558"/>
    <lineage>
        <taxon>Bacteria</taxon>
        <taxon>Bacillati</taxon>
        <taxon>Bacillota</taxon>
        <taxon>Bacilli</taxon>
        <taxon>Bacillales</taxon>
        <taxon>Paenibacillaceae</taxon>
        <taxon>Paenibacillus</taxon>
    </lineage>
</organism>
<dbReference type="OrthoDB" id="1877256at2"/>
<dbReference type="AlphaFoldDB" id="A0A430JK14"/>
<evidence type="ECO:0000256" key="2">
    <source>
        <dbReference type="ARBA" id="ARBA00023125"/>
    </source>
</evidence>
<gene>
    <name evidence="6" type="ORF">EJQ19_03340</name>
</gene>
<accession>A0A430JK14</accession>
<proteinExistence type="predicted"/>
<dbReference type="Gene3D" id="1.10.10.60">
    <property type="entry name" value="Homeodomain-like"/>
    <property type="match status" value="2"/>
</dbReference>
<keyword evidence="2" id="KW-0238">DNA-binding</keyword>
<keyword evidence="7" id="KW-1185">Reference proteome</keyword>
<keyword evidence="4" id="KW-1133">Transmembrane helix</keyword>
<comment type="caution">
    <text evidence="6">The sequence shown here is derived from an EMBL/GenBank/DDBJ whole genome shotgun (WGS) entry which is preliminary data.</text>
</comment>
<dbReference type="PRINTS" id="PR00032">
    <property type="entry name" value="HTHARAC"/>
</dbReference>
<sequence>MSKNWFHRLLLSYLPVLLLLVCLFAFIGIVQLSELSQKEATKSSRVYAQNLQNNIDTSLRSIELMMMETISRNAKLTYFAGMESSPEFIIDLSRLLESMLNTNSWIDSVYIYRAGDGAIVTDKTKLIIDQFADRAFIDDNLTERPNGWSRPRIFQVFPDSTEKENVISIAKGVPLSGKGIALMVVNVNIEAIRSYLSNFASSDVSYISVTDQQGNALFQQDKGPADTEDIILTSAYTGWTYHSGLKVKSFSNLFSYLTSGWLIVGFLGLVLGIWWMVYISRKNYKPIETMMSRIQKYNQQHQHAAIQEPSTDELSYIDFTLSNMIEATQDYEHRAQENKRYRRLRVFQELVEGNGSLNDNEWREELSEMKIGTLNGASVSIIEIDKYPEFIRQYSHEDQGLFKYILTKVVDETAKADSLRIWQEWVTNHRLCVIYFDADEDKPLHGGSRILAQSEQIRVWLLENLKLTVTFGIGTAVSDARAIAQSYESATQALSYKSALGSNRVIGHWEIEVLSHDDLFVYLQYVRTIAQAFRVGNDGWQEQLTLLFNGLRSLLLPKEEIDGVLIYMNFFFQREMMELPPEYQELWNTEFRAKWEARMESLETLDELESFYQERLTACTRLMRSLREEKGNHAVVRRVREYIESHFDNPDLSLAMLGEQFNMNTSSLSTLFKEEFGEKFVVYLCQVRMEHAKDMLRNTDLPIQDISGKVGYLHPMSFIRTFKKTVGVTPGDYRKVHQ</sequence>
<protein>
    <submittedName>
        <fullName evidence="6">AraC family transcriptional regulator</fullName>
    </submittedName>
</protein>
<evidence type="ECO:0000256" key="4">
    <source>
        <dbReference type="SAM" id="Phobius"/>
    </source>
</evidence>
<dbReference type="Proteomes" id="UP000276128">
    <property type="component" value="Unassembled WGS sequence"/>
</dbReference>
<dbReference type="InterPro" id="IPR018060">
    <property type="entry name" value="HTH_AraC"/>
</dbReference>
<evidence type="ECO:0000313" key="6">
    <source>
        <dbReference type="EMBL" id="RTE11326.1"/>
    </source>
</evidence>
<keyword evidence="3" id="KW-0804">Transcription</keyword>
<dbReference type="SMART" id="SM00342">
    <property type="entry name" value="HTH_ARAC"/>
    <property type="match status" value="1"/>
</dbReference>
<dbReference type="EMBL" id="RXHU01000011">
    <property type="protein sequence ID" value="RTE11326.1"/>
    <property type="molecule type" value="Genomic_DNA"/>
</dbReference>
<keyword evidence="1" id="KW-0805">Transcription regulation</keyword>